<dbReference type="InterPro" id="IPR038898">
    <property type="entry name" value="BROX"/>
</dbReference>
<evidence type="ECO:0000256" key="1">
    <source>
        <dbReference type="ARBA" id="ARBA00008901"/>
    </source>
</evidence>
<keyword evidence="7" id="KW-1185">Reference proteome</keyword>
<evidence type="ECO:0000256" key="3">
    <source>
        <dbReference type="ARBA" id="ARBA00030751"/>
    </source>
</evidence>
<dbReference type="InterPro" id="IPR004328">
    <property type="entry name" value="BRO1_dom"/>
</dbReference>
<dbReference type="EMBL" id="OU015568">
    <property type="protein sequence ID" value="CAG5086543.1"/>
    <property type="molecule type" value="Genomic_DNA"/>
</dbReference>
<dbReference type="Gene3D" id="1.25.40.280">
    <property type="entry name" value="alix/aip1 like domains"/>
    <property type="match status" value="1"/>
</dbReference>
<dbReference type="Proteomes" id="UP001158576">
    <property type="component" value="Chromosome PAR"/>
</dbReference>
<dbReference type="Pfam" id="PF03097">
    <property type="entry name" value="BRO1"/>
    <property type="match status" value="1"/>
</dbReference>
<reference evidence="6 7" key="1">
    <citation type="submission" date="2021-04" db="EMBL/GenBank/DDBJ databases">
        <authorList>
            <person name="Bliznina A."/>
        </authorList>
    </citation>
    <scope>NUCLEOTIDE SEQUENCE [LARGE SCALE GENOMIC DNA]</scope>
</reference>
<sequence>MSHWFHRNKLKGTIAQKFDGKGIAVKTPAEKMLQDLRTNRANLLALFTDEVANPATVMEKANSYFELLVGLSDVTSSDNKLRYSFRFKWSDTLVMDGKPEVHQDAQFELASMMLEVAIWLSKYGARVSAKESISEDDAKEVLKMFKKAAGIFQAIPSQAERLLDKPDPGTDLDHHILDCYMLQSKAEAQEVTIARAVQLKHKSSLIAALANDTKHFFEQADKQLAAIKNDEIVGKWRKYLQLKIAFYDSYTWCYQGAAELEKEECGTAVKCLQYARDQFIHCGKVCEQYKKQSGAGNTVHPDKAIFFLNYGKELKRLLEKAERENGFIYHQKIPDKLPELNLKATHGLAEPEAYSLPEKSSRWGPELMGAFDLSEISKREERKEKRSDNREKVPDIKEPDVKVTKDNACSIM</sequence>
<feature type="region of interest" description="Disordered" evidence="4">
    <location>
        <begin position="374"/>
        <end position="412"/>
    </location>
</feature>
<evidence type="ECO:0000313" key="7">
    <source>
        <dbReference type="Proteomes" id="UP001158576"/>
    </source>
</evidence>
<dbReference type="PANTHER" id="PTHR23032:SF13">
    <property type="entry name" value="BRO1 DOMAIN-CONTAINING PROTEIN BROX"/>
    <property type="match status" value="1"/>
</dbReference>
<proteinExistence type="inferred from homology"/>
<organism evidence="6 7">
    <name type="scientific">Oikopleura dioica</name>
    <name type="common">Tunicate</name>
    <dbReference type="NCBI Taxonomy" id="34765"/>
    <lineage>
        <taxon>Eukaryota</taxon>
        <taxon>Metazoa</taxon>
        <taxon>Chordata</taxon>
        <taxon>Tunicata</taxon>
        <taxon>Appendicularia</taxon>
        <taxon>Copelata</taxon>
        <taxon>Oikopleuridae</taxon>
        <taxon>Oikopleura</taxon>
    </lineage>
</organism>
<comment type="similarity">
    <text evidence="1">Belongs to the BROX family.</text>
</comment>
<feature type="compositionally biased region" description="Basic and acidic residues" evidence="4">
    <location>
        <begin position="375"/>
        <end position="405"/>
    </location>
</feature>
<protein>
    <recommendedName>
        <fullName evidence="2">BRO1 domain-containing protein BROX</fullName>
    </recommendedName>
    <alternativeName>
        <fullName evidence="3">BRO1 domain- and CAAX motif-containing protein</fullName>
    </alternativeName>
</protein>
<feature type="domain" description="BRO1" evidence="5">
    <location>
        <begin position="33"/>
        <end position="412"/>
    </location>
</feature>
<evidence type="ECO:0000256" key="4">
    <source>
        <dbReference type="SAM" id="MobiDB-lite"/>
    </source>
</evidence>
<name>A0ABN7RVL7_OIKDI</name>
<evidence type="ECO:0000256" key="2">
    <source>
        <dbReference type="ARBA" id="ARBA00017773"/>
    </source>
</evidence>
<dbReference type="InterPro" id="IPR038499">
    <property type="entry name" value="BRO1_sf"/>
</dbReference>
<dbReference type="PANTHER" id="PTHR23032">
    <property type="entry name" value="BRO1 DOMAIN-CONTAINING PROTEIN BROX"/>
    <property type="match status" value="1"/>
</dbReference>
<accession>A0ABN7RVL7</accession>
<dbReference type="SMART" id="SM01041">
    <property type="entry name" value="BRO1"/>
    <property type="match status" value="1"/>
</dbReference>
<evidence type="ECO:0000259" key="5">
    <source>
        <dbReference type="PROSITE" id="PS51180"/>
    </source>
</evidence>
<dbReference type="PROSITE" id="PS51180">
    <property type="entry name" value="BRO1"/>
    <property type="match status" value="1"/>
</dbReference>
<evidence type="ECO:0000313" key="6">
    <source>
        <dbReference type="EMBL" id="CAG5086543.1"/>
    </source>
</evidence>
<gene>
    <name evidence="6" type="ORF">OKIOD_LOCUS2810</name>
</gene>